<accession>A0A5C3EL72</accession>
<feature type="region of interest" description="Disordered" evidence="1">
    <location>
        <begin position="95"/>
        <end position="119"/>
    </location>
</feature>
<evidence type="ECO:0000313" key="3">
    <source>
        <dbReference type="Proteomes" id="UP000324022"/>
    </source>
</evidence>
<gene>
    <name evidence="2" type="ORF">UTRI_06336</name>
</gene>
<organism evidence="2 3">
    <name type="scientific">Ustilago trichophora</name>
    <dbReference type="NCBI Taxonomy" id="86804"/>
    <lineage>
        <taxon>Eukaryota</taxon>
        <taxon>Fungi</taxon>
        <taxon>Dikarya</taxon>
        <taxon>Basidiomycota</taxon>
        <taxon>Ustilaginomycotina</taxon>
        <taxon>Ustilaginomycetes</taxon>
        <taxon>Ustilaginales</taxon>
        <taxon>Ustilaginaceae</taxon>
        <taxon>Ustilago</taxon>
    </lineage>
</organism>
<name>A0A5C3EL72_9BASI</name>
<evidence type="ECO:0000313" key="2">
    <source>
        <dbReference type="EMBL" id="SPO30406.1"/>
    </source>
</evidence>
<reference evidence="2 3" key="1">
    <citation type="submission" date="2018-03" db="EMBL/GenBank/DDBJ databases">
        <authorList>
            <person name="Guldener U."/>
        </authorList>
    </citation>
    <scope>NUCLEOTIDE SEQUENCE [LARGE SCALE GENOMIC DNA]</scope>
    <source>
        <strain evidence="2 3">NBRC100155</strain>
    </source>
</reference>
<dbReference type="Proteomes" id="UP000324022">
    <property type="component" value="Unassembled WGS sequence"/>
</dbReference>
<sequence length="195" mass="21486">MRPGDSHRLTGERESDAIGAIFYTVQLLQRGSYLGHPLQDRAIAISGTPHSLSSPLRDTIEGTLALDDWANGGAIGLQRAQNKQRENRMITFGREPAASEQRENATSLTSNPWANSRLGTKPPISARSFFVQKCTRAVFREGNLNMAFLFYFVLFLKTAGEAALDFSFARPSPPQVPPLSTASRHSVKFGEFAIF</sequence>
<proteinExistence type="predicted"/>
<protein>
    <submittedName>
        <fullName evidence="2">Uncharacterized protein</fullName>
    </submittedName>
</protein>
<evidence type="ECO:0000256" key="1">
    <source>
        <dbReference type="SAM" id="MobiDB-lite"/>
    </source>
</evidence>
<dbReference type="EMBL" id="OOIN01000033">
    <property type="protein sequence ID" value="SPO30406.1"/>
    <property type="molecule type" value="Genomic_DNA"/>
</dbReference>
<dbReference type="AlphaFoldDB" id="A0A5C3EL72"/>
<keyword evidence="3" id="KW-1185">Reference proteome</keyword>
<feature type="compositionally biased region" description="Polar residues" evidence="1">
    <location>
        <begin position="104"/>
        <end position="118"/>
    </location>
</feature>